<evidence type="ECO:0000313" key="2">
    <source>
        <dbReference type="WBParaSite" id="SRDH1_43870.1"/>
    </source>
</evidence>
<dbReference type="Proteomes" id="UP000050792">
    <property type="component" value="Unassembled WGS sequence"/>
</dbReference>
<organism evidence="1 2">
    <name type="scientific">Schistosoma rodhaini</name>
    <dbReference type="NCBI Taxonomy" id="6188"/>
    <lineage>
        <taxon>Eukaryota</taxon>
        <taxon>Metazoa</taxon>
        <taxon>Spiralia</taxon>
        <taxon>Lophotrochozoa</taxon>
        <taxon>Platyhelminthes</taxon>
        <taxon>Trematoda</taxon>
        <taxon>Digenea</taxon>
        <taxon>Strigeidida</taxon>
        <taxon>Schistosomatoidea</taxon>
        <taxon>Schistosomatidae</taxon>
        <taxon>Schistosoma</taxon>
    </lineage>
</organism>
<reference evidence="1" key="1">
    <citation type="submission" date="2022-06" db="EMBL/GenBank/DDBJ databases">
        <authorList>
            <person name="Berger JAMES D."/>
            <person name="Berger JAMES D."/>
        </authorList>
    </citation>
    <scope>NUCLEOTIDE SEQUENCE [LARGE SCALE GENOMIC DNA]</scope>
</reference>
<dbReference type="WBParaSite" id="SRDH1_43870.1">
    <property type="protein sequence ID" value="SRDH1_43870.1"/>
    <property type="gene ID" value="SRDH1_43870"/>
</dbReference>
<accession>A0AA85FBC6</accession>
<evidence type="ECO:0000313" key="1">
    <source>
        <dbReference type="Proteomes" id="UP000050792"/>
    </source>
</evidence>
<dbReference type="AlphaFoldDB" id="A0AA85FBC6"/>
<name>A0AA85FBC6_9TREM</name>
<sequence>MRLPFYMCMTCFLEQYQRESLCVCSIFHLVTEVQQLLSYIQPLLSSLNSMGFAESENGQLVLPYFSSSLIGCSCIPRYSDAPCDYKNCCSECWNRAS</sequence>
<proteinExistence type="predicted"/>
<reference evidence="2" key="2">
    <citation type="submission" date="2023-11" db="UniProtKB">
        <authorList>
            <consortium name="WormBaseParasite"/>
        </authorList>
    </citation>
    <scope>IDENTIFICATION</scope>
</reference>
<protein>
    <submittedName>
        <fullName evidence="2">Uncharacterized protein</fullName>
    </submittedName>
</protein>
<keyword evidence="1" id="KW-1185">Reference proteome</keyword>